<evidence type="ECO:0000256" key="3">
    <source>
        <dbReference type="ARBA" id="ARBA00013308"/>
    </source>
</evidence>
<keyword evidence="7 14" id="KW-0227">DNA damage</keyword>
<dbReference type="InterPro" id="IPR003583">
    <property type="entry name" value="Hlx-hairpin-Hlx_DNA-bd_motif"/>
</dbReference>
<dbReference type="SMART" id="SM00532">
    <property type="entry name" value="LIGANc"/>
    <property type="match status" value="1"/>
</dbReference>
<comment type="function">
    <text evidence="1 14">DNA ligase that catalyzes the formation of phosphodiester linkages between 5'-phosphoryl and 3'-hydroxyl groups in double-stranded DNA using NAD as a coenzyme and as the energy source for the reaction. It is essential for DNA replication and repair of damaged DNA.</text>
</comment>
<gene>
    <name evidence="14 17" type="primary">ligA</name>
    <name evidence="17" type="ORF">ENV30_04740</name>
</gene>
<feature type="binding site" evidence="14">
    <location>
        <position position="114"/>
    </location>
    <ligand>
        <name>NAD(+)</name>
        <dbReference type="ChEBI" id="CHEBI:57540"/>
    </ligand>
</feature>
<dbReference type="InterPro" id="IPR001679">
    <property type="entry name" value="DNA_ligase"/>
</dbReference>
<feature type="binding site" evidence="14">
    <location>
        <begin position="34"/>
        <end position="38"/>
    </location>
    <ligand>
        <name>NAD(+)</name>
        <dbReference type="ChEBI" id="CHEBI:57540"/>
    </ligand>
</feature>
<evidence type="ECO:0000256" key="14">
    <source>
        <dbReference type="HAMAP-Rule" id="MF_01588"/>
    </source>
</evidence>
<name>A0A7V3YGX1_9BACT</name>
<dbReference type="SUPFAM" id="SSF47781">
    <property type="entry name" value="RuvA domain 2-like"/>
    <property type="match status" value="1"/>
</dbReference>
<keyword evidence="5 14" id="KW-0235">DNA replication</keyword>
<dbReference type="InterPro" id="IPR036420">
    <property type="entry name" value="BRCT_dom_sf"/>
</dbReference>
<dbReference type="SUPFAM" id="SSF56091">
    <property type="entry name" value="DNA ligase/mRNA capping enzyme, catalytic domain"/>
    <property type="match status" value="1"/>
</dbReference>
<keyword evidence="8 14" id="KW-0862">Zinc</keyword>
<dbReference type="HAMAP" id="MF_01588">
    <property type="entry name" value="DNA_ligase_A"/>
    <property type="match status" value="1"/>
</dbReference>
<dbReference type="PROSITE" id="PS50172">
    <property type="entry name" value="BRCT"/>
    <property type="match status" value="1"/>
</dbReference>
<dbReference type="EMBL" id="DTFV01000066">
    <property type="protein sequence ID" value="HGI30601.1"/>
    <property type="molecule type" value="Genomic_DNA"/>
</dbReference>
<feature type="binding site" evidence="14">
    <location>
        <position position="137"/>
    </location>
    <ligand>
        <name>NAD(+)</name>
        <dbReference type="ChEBI" id="CHEBI:57540"/>
    </ligand>
</feature>
<keyword evidence="10 14" id="KW-0520">NAD</keyword>
<dbReference type="InterPro" id="IPR010994">
    <property type="entry name" value="RuvA_2-like"/>
</dbReference>
<dbReference type="InterPro" id="IPR018239">
    <property type="entry name" value="DNA_ligase_AS"/>
</dbReference>
<dbReference type="GO" id="GO:0005829">
    <property type="term" value="C:cytosol"/>
    <property type="evidence" value="ECO:0007669"/>
    <property type="project" value="TreeGrafter"/>
</dbReference>
<dbReference type="Pfam" id="PF03119">
    <property type="entry name" value="DNA_ligase_ZBD"/>
    <property type="match status" value="1"/>
</dbReference>
<dbReference type="FunFam" id="1.10.150.20:FF:000006">
    <property type="entry name" value="DNA ligase"/>
    <property type="match status" value="1"/>
</dbReference>
<feature type="binding site" evidence="14">
    <location>
        <position position="432"/>
    </location>
    <ligand>
        <name>Zn(2+)</name>
        <dbReference type="ChEBI" id="CHEBI:29105"/>
    </ligand>
</feature>
<dbReference type="Pfam" id="PF01653">
    <property type="entry name" value="DNA_ligase_aden"/>
    <property type="match status" value="1"/>
</dbReference>
<dbReference type="EC" id="6.5.1.2" evidence="2 14"/>
<dbReference type="InterPro" id="IPR001357">
    <property type="entry name" value="BRCT_dom"/>
</dbReference>
<evidence type="ECO:0000256" key="1">
    <source>
        <dbReference type="ARBA" id="ARBA00004067"/>
    </source>
</evidence>
<dbReference type="Gene3D" id="3.30.470.30">
    <property type="entry name" value="DNA ligase/mRNA capping enzyme"/>
    <property type="match status" value="1"/>
</dbReference>
<evidence type="ECO:0000259" key="16">
    <source>
        <dbReference type="PROSITE" id="PS50172"/>
    </source>
</evidence>
<dbReference type="SMART" id="SM00278">
    <property type="entry name" value="HhH1"/>
    <property type="match status" value="3"/>
</dbReference>
<dbReference type="InterPro" id="IPR013840">
    <property type="entry name" value="DNAligase_N"/>
</dbReference>
<dbReference type="GO" id="GO:0046872">
    <property type="term" value="F:metal ion binding"/>
    <property type="evidence" value="ECO:0007669"/>
    <property type="project" value="UniProtKB-KW"/>
</dbReference>
<comment type="caution">
    <text evidence="17">The sequence shown here is derived from an EMBL/GenBank/DDBJ whole genome shotgun (WGS) entry which is preliminary data.</text>
</comment>
<feature type="domain" description="BRCT" evidence="16">
    <location>
        <begin position="593"/>
        <end position="671"/>
    </location>
</feature>
<dbReference type="GO" id="GO:0006260">
    <property type="term" value="P:DNA replication"/>
    <property type="evidence" value="ECO:0007669"/>
    <property type="project" value="UniProtKB-KW"/>
</dbReference>
<dbReference type="FunFam" id="2.40.50.140:FF:000012">
    <property type="entry name" value="DNA ligase"/>
    <property type="match status" value="1"/>
</dbReference>
<evidence type="ECO:0000256" key="7">
    <source>
        <dbReference type="ARBA" id="ARBA00022763"/>
    </source>
</evidence>
<dbReference type="SMART" id="SM00292">
    <property type="entry name" value="BRCT"/>
    <property type="match status" value="1"/>
</dbReference>
<dbReference type="GO" id="GO:0003911">
    <property type="term" value="F:DNA ligase (NAD+) activity"/>
    <property type="evidence" value="ECO:0007669"/>
    <property type="project" value="UniProtKB-UniRule"/>
</dbReference>
<dbReference type="Pfam" id="PF03120">
    <property type="entry name" value="OB_DNA_ligase"/>
    <property type="match status" value="1"/>
</dbReference>
<protein>
    <recommendedName>
        <fullName evidence="3 14">DNA ligase</fullName>
        <ecNumber evidence="2 14">6.5.1.2</ecNumber>
    </recommendedName>
    <alternativeName>
        <fullName evidence="14">Polydeoxyribonucleotide synthase [NAD(+)]</fullName>
    </alternativeName>
</protein>
<feature type="binding site" evidence="14">
    <location>
        <position position="315"/>
    </location>
    <ligand>
        <name>NAD(+)</name>
        <dbReference type="ChEBI" id="CHEBI:57540"/>
    </ligand>
</feature>
<keyword evidence="6 14" id="KW-0479">Metal-binding</keyword>
<dbReference type="Gene3D" id="1.10.150.20">
    <property type="entry name" value="5' to 3' exonuclease, C-terminal subdomain"/>
    <property type="match status" value="2"/>
</dbReference>
<dbReference type="SUPFAM" id="SSF52113">
    <property type="entry name" value="BRCT domain"/>
    <property type="match status" value="1"/>
</dbReference>
<keyword evidence="14" id="KW-0464">Manganese</keyword>
<evidence type="ECO:0000256" key="8">
    <source>
        <dbReference type="ARBA" id="ARBA00022833"/>
    </source>
</evidence>
<dbReference type="InterPro" id="IPR004149">
    <property type="entry name" value="Znf_DNAligase_C4"/>
</dbReference>
<dbReference type="InterPro" id="IPR013839">
    <property type="entry name" value="DNAligase_adenylation"/>
</dbReference>
<keyword evidence="4 14" id="KW-0436">Ligase</keyword>
<evidence type="ECO:0000256" key="13">
    <source>
        <dbReference type="ARBA" id="ARBA00060881"/>
    </source>
</evidence>
<dbReference type="Gene3D" id="1.10.287.610">
    <property type="entry name" value="Helix hairpin bin"/>
    <property type="match status" value="1"/>
</dbReference>
<evidence type="ECO:0000256" key="12">
    <source>
        <dbReference type="ARBA" id="ARBA00034005"/>
    </source>
</evidence>
<evidence type="ECO:0000256" key="2">
    <source>
        <dbReference type="ARBA" id="ARBA00012722"/>
    </source>
</evidence>
<dbReference type="InterPro" id="IPR004150">
    <property type="entry name" value="NAD_DNA_ligase_OB"/>
</dbReference>
<feature type="binding site" evidence="14">
    <location>
        <position position="409"/>
    </location>
    <ligand>
        <name>Zn(2+)</name>
        <dbReference type="ChEBI" id="CHEBI:29105"/>
    </ligand>
</feature>
<dbReference type="GO" id="GO:0003677">
    <property type="term" value="F:DNA binding"/>
    <property type="evidence" value="ECO:0007669"/>
    <property type="project" value="InterPro"/>
</dbReference>
<keyword evidence="11 14" id="KW-0234">DNA repair</keyword>
<evidence type="ECO:0000256" key="9">
    <source>
        <dbReference type="ARBA" id="ARBA00022842"/>
    </source>
</evidence>
<evidence type="ECO:0000256" key="5">
    <source>
        <dbReference type="ARBA" id="ARBA00022705"/>
    </source>
</evidence>
<evidence type="ECO:0000256" key="6">
    <source>
        <dbReference type="ARBA" id="ARBA00022723"/>
    </source>
</evidence>
<keyword evidence="9 14" id="KW-0460">Magnesium</keyword>
<evidence type="ECO:0000256" key="15">
    <source>
        <dbReference type="RuleBase" id="RU000618"/>
    </source>
</evidence>
<dbReference type="SUPFAM" id="SSF50249">
    <property type="entry name" value="Nucleic acid-binding proteins"/>
    <property type="match status" value="1"/>
</dbReference>
<feature type="binding site" evidence="14">
    <location>
        <position position="174"/>
    </location>
    <ligand>
        <name>NAD(+)</name>
        <dbReference type="ChEBI" id="CHEBI:57540"/>
    </ligand>
</feature>
<dbReference type="InterPro" id="IPR012340">
    <property type="entry name" value="NA-bd_OB-fold"/>
</dbReference>
<dbReference type="NCBIfam" id="TIGR00575">
    <property type="entry name" value="dnlj"/>
    <property type="match status" value="1"/>
</dbReference>
<dbReference type="InterPro" id="IPR033136">
    <property type="entry name" value="DNA_ligase_CS"/>
</dbReference>
<feature type="binding site" evidence="14">
    <location>
        <position position="412"/>
    </location>
    <ligand>
        <name>Zn(2+)</name>
        <dbReference type="ChEBI" id="CHEBI:29105"/>
    </ligand>
</feature>
<dbReference type="CDD" id="cd00114">
    <property type="entry name" value="LIGANc"/>
    <property type="match status" value="1"/>
</dbReference>
<organism evidence="17">
    <name type="scientific">Candidatus Caldatribacterium californiense</name>
    <dbReference type="NCBI Taxonomy" id="1454726"/>
    <lineage>
        <taxon>Bacteria</taxon>
        <taxon>Pseudomonadati</taxon>
        <taxon>Atribacterota</taxon>
        <taxon>Atribacteria</taxon>
        <taxon>Atribacterales</taxon>
        <taxon>Candidatus Caldatribacteriaceae</taxon>
        <taxon>Candidatus Caldatribacterium</taxon>
    </lineage>
</organism>
<evidence type="ECO:0000256" key="4">
    <source>
        <dbReference type="ARBA" id="ARBA00022598"/>
    </source>
</evidence>
<evidence type="ECO:0000256" key="10">
    <source>
        <dbReference type="ARBA" id="ARBA00023027"/>
    </source>
</evidence>
<dbReference type="Pfam" id="PF12826">
    <property type="entry name" value="HHH_2"/>
    <property type="match status" value="1"/>
</dbReference>
<dbReference type="CDD" id="cd17748">
    <property type="entry name" value="BRCT_DNA_ligase_like"/>
    <property type="match status" value="1"/>
</dbReference>
<comment type="catalytic activity">
    <reaction evidence="12 14 15">
        <text>NAD(+) + (deoxyribonucleotide)n-3'-hydroxyl + 5'-phospho-(deoxyribonucleotide)m = (deoxyribonucleotide)n+m + AMP + beta-nicotinamide D-nucleotide.</text>
        <dbReference type="EC" id="6.5.1.2"/>
    </reaction>
</comment>
<dbReference type="AlphaFoldDB" id="A0A7V3YGX1"/>
<feature type="binding site" evidence="14">
    <location>
        <position position="427"/>
    </location>
    <ligand>
        <name>Zn(2+)</name>
        <dbReference type="ChEBI" id="CHEBI:29105"/>
    </ligand>
</feature>
<comment type="similarity">
    <text evidence="13 14">Belongs to the NAD-dependent DNA ligase family. LigA subfamily.</text>
</comment>
<evidence type="ECO:0000313" key="17">
    <source>
        <dbReference type="EMBL" id="HGI30601.1"/>
    </source>
</evidence>
<dbReference type="PANTHER" id="PTHR23389:SF9">
    <property type="entry name" value="DNA LIGASE"/>
    <property type="match status" value="1"/>
</dbReference>
<sequence>MDREQAKREIERLREIIRYHDYRYYVLNSPEISDEEYDALMRKLEELEALFPDLVTPDSPTQRVGGKPQEGFAPFTHARPMLSLNNAFTEEEMRDFDRRVKRMLGTETVEYVVELKIDGLAVNLRYEGGVFVRGATRGDGTTGEDVTLNLRTVRSIPLRLLGEKVPDLIEVQGEVFMHKGDFEKLNEERAKRGEPLFANTRNAAAGSLRQLDPNITAQRKLDIFVYGAYLIESPWYPTTHWELLCFLKDLGFKVNPNARLARDIEEVIAIHREWEEKRRTLDYDIDGLVVKVNNLTFQELLGATSKSPRWAIAYKFEPTRAVTRVLDIEVNVGRTGTLTPVAVLEPVEVGGVVVRRATLHNEDEVRRKDVRIGDWVIVGRAGEVIPEVVLVLKERRDGSERIFTMPTSCPVCHSPVVREEGEVAVRCINASCPAQIKERLRHFASRDAMDIEGLGEKLIDQLVDKGYVRTIPDLYRLTKEKLLQLERMGDKSSENLLQAIERSKRRPLARFLYALGIRYVGEFVAQLLAEHFGSLRRIMEASFEDLLAIEGIGPKVAEAVWQFFRNPENRAMLEELEALGVVPEEETTEVTASPGGPLQGKTFVFTGALSRFSRKEAEELVRQKGGKVANAVSRKVDYLVVGENPGGKLEEARQKNVRILTEEEFYEMMGV</sequence>
<reference evidence="17" key="1">
    <citation type="journal article" date="2020" name="mSystems">
        <title>Genome- and Community-Level Interaction Insights into Carbon Utilization and Element Cycling Functions of Hydrothermarchaeota in Hydrothermal Sediment.</title>
        <authorList>
            <person name="Zhou Z."/>
            <person name="Liu Y."/>
            <person name="Xu W."/>
            <person name="Pan J."/>
            <person name="Luo Z.H."/>
            <person name="Li M."/>
        </authorList>
    </citation>
    <scope>NUCLEOTIDE SEQUENCE [LARGE SCALE GENOMIC DNA]</scope>
    <source>
        <strain evidence="17">SpSt-747</strain>
    </source>
</reference>
<feature type="binding site" evidence="14">
    <location>
        <begin position="83"/>
        <end position="84"/>
    </location>
    <ligand>
        <name>NAD(+)</name>
        <dbReference type="ChEBI" id="CHEBI:57540"/>
    </ligand>
</feature>
<dbReference type="Gene3D" id="3.40.50.10190">
    <property type="entry name" value="BRCT domain"/>
    <property type="match status" value="1"/>
</dbReference>
<dbReference type="FunFam" id="1.10.150.20:FF:000007">
    <property type="entry name" value="DNA ligase"/>
    <property type="match status" value="1"/>
</dbReference>
<dbReference type="PROSITE" id="PS01056">
    <property type="entry name" value="DNA_LIGASE_N2"/>
    <property type="match status" value="1"/>
</dbReference>
<dbReference type="PIRSF" id="PIRSF001604">
    <property type="entry name" value="LigA"/>
    <property type="match status" value="1"/>
</dbReference>
<feature type="binding site" evidence="14">
    <location>
        <position position="291"/>
    </location>
    <ligand>
        <name>NAD(+)</name>
        <dbReference type="ChEBI" id="CHEBI:57540"/>
    </ligand>
</feature>
<dbReference type="FunFam" id="3.30.470.30:FF:000001">
    <property type="entry name" value="DNA ligase"/>
    <property type="match status" value="1"/>
</dbReference>
<feature type="active site" description="N6-AMP-lysine intermediate" evidence="14">
    <location>
        <position position="116"/>
    </location>
</feature>
<accession>A0A7V3YGX1</accession>
<dbReference type="FunFam" id="1.10.287.610:FF:000002">
    <property type="entry name" value="DNA ligase"/>
    <property type="match status" value="1"/>
</dbReference>
<dbReference type="PANTHER" id="PTHR23389">
    <property type="entry name" value="CHROMOSOME TRANSMISSION FIDELITY FACTOR 18"/>
    <property type="match status" value="1"/>
</dbReference>
<dbReference type="Gene3D" id="2.40.50.140">
    <property type="entry name" value="Nucleic acid-binding proteins"/>
    <property type="match status" value="1"/>
</dbReference>
<dbReference type="PROSITE" id="PS01055">
    <property type="entry name" value="DNA_LIGASE_N1"/>
    <property type="match status" value="1"/>
</dbReference>
<evidence type="ECO:0000256" key="11">
    <source>
        <dbReference type="ARBA" id="ARBA00023204"/>
    </source>
</evidence>
<dbReference type="Gene3D" id="6.20.10.30">
    <property type="match status" value="1"/>
</dbReference>
<dbReference type="GO" id="GO:0006281">
    <property type="term" value="P:DNA repair"/>
    <property type="evidence" value="ECO:0007669"/>
    <property type="project" value="UniProtKB-KW"/>
</dbReference>
<dbReference type="Pfam" id="PF00533">
    <property type="entry name" value="BRCT"/>
    <property type="match status" value="1"/>
</dbReference>
<dbReference type="InterPro" id="IPR041663">
    <property type="entry name" value="DisA/LigA_HHH"/>
</dbReference>
<proteinExistence type="inferred from homology"/>
<dbReference type="NCBIfam" id="NF005932">
    <property type="entry name" value="PRK07956.1"/>
    <property type="match status" value="1"/>
</dbReference>
<comment type="cofactor">
    <cofactor evidence="14">
        <name>Mg(2+)</name>
        <dbReference type="ChEBI" id="CHEBI:18420"/>
    </cofactor>
    <cofactor evidence="14">
        <name>Mn(2+)</name>
        <dbReference type="ChEBI" id="CHEBI:29035"/>
    </cofactor>
</comment>
<dbReference type="Pfam" id="PF14520">
    <property type="entry name" value="HHH_5"/>
    <property type="match status" value="1"/>
</dbReference>